<evidence type="ECO:0000313" key="3">
    <source>
        <dbReference type="Proteomes" id="UP001151582"/>
    </source>
</evidence>
<keyword evidence="3" id="KW-1185">Reference proteome</keyword>
<name>A0A9W8EAU5_9FUNG</name>
<keyword evidence="1" id="KW-1133">Transmembrane helix</keyword>
<comment type="caution">
    <text evidence="2">The sequence shown here is derived from an EMBL/GenBank/DDBJ whole genome shotgun (WGS) entry which is preliminary data.</text>
</comment>
<evidence type="ECO:0000256" key="1">
    <source>
        <dbReference type="SAM" id="Phobius"/>
    </source>
</evidence>
<dbReference type="OrthoDB" id="2448307at2759"/>
<feature type="transmembrane region" description="Helical" evidence="1">
    <location>
        <begin position="95"/>
        <end position="117"/>
    </location>
</feature>
<gene>
    <name evidence="2" type="ORF">H4R34_004783</name>
</gene>
<feature type="transmembrane region" description="Helical" evidence="1">
    <location>
        <begin position="171"/>
        <end position="194"/>
    </location>
</feature>
<dbReference type="AlphaFoldDB" id="A0A9W8EAU5"/>
<proteinExistence type="predicted"/>
<protein>
    <submittedName>
        <fullName evidence="2">Uncharacterized protein</fullName>
    </submittedName>
</protein>
<feature type="transmembrane region" description="Helical" evidence="1">
    <location>
        <begin position="220"/>
        <end position="246"/>
    </location>
</feature>
<dbReference type="PANTHER" id="PTHR34391">
    <property type="entry name" value="UPF0658 GOLGI APPARATUS MEMBRANE PROTEIN C1952.10C-RELATED"/>
    <property type="match status" value="1"/>
</dbReference>
<feature type="transmembrane region" description="Helical" evidence="1">
    <location>
        <begin position="124"/>
        <end position="143"/>
    </location>
</feature>
<sequence>MRPTSDPGRLKPIILIPDGNVVYVKPRQSRLRRLWPQTKWAKVALWIVLVLSVTAIALEALLWVSHSNQVRAVKATTELFNADFVAHLTNSRPVLVYYVLFFAGMVFLVGGWWNALLRKNIYQAFALGLFGDLLLGYAIIQFFEDPWLAPRDIRRIMATSKVDYVLNGRNFHFALISVLALTSIALWGLCWPLYREFAWAFFKRLGADRQMRRMHNHHEVLLTFFKLDAFFFLMYACQLTALVLFAQGWETWVRLAVAVPLSILIVALGFMGLLWESRPLLGLFMAGVVVGIGYMTFELVNMFLVYGEPGDIYLYCRRFFVFFSVVNFLLGLLSIVGAIRCYRNFGQGLKEVRDRASVIGDPADIRVLSFGEGKTTSSAISKRELSLH</sequence>
<organism evidence="2 3">
    <name type="scientific">Dimargaris verticillata</name>
    <dbReference type="NCBI Taxonomy" id="2761393"/>
    <lineage>
        <taxon>Eukaryota</taxon>
        <taxon>Fungi</taxon>
        <taxon>Fungi incertae sedis</taxon>
        <taxon>Zoopagomycota</taxon>
        <taxon>Kickxellomycotina</taxon>
        <taxon>Dimargaritomycetes</taxon>
        <taxon>Dimargaritales</taxon>
        <taxon>Dimargaritaceae</taxon>
        <taxon>Dimargaris</taxon>
    </lineage>
</organism>
<keyword evidence="1" id="KW-0812">Transmembrane</keyword>
<reference evidence="2" key="1">
    <citation type="submission" date="2022-07" db="EMBL/GenBank/DDBJ databases">
        <title>Phylogenomic reconstructions and comparative analyses of Kickxellomycotina fungi.</title>
        <authorList>
            <person name="Reynolds N.K."/>
            <person name="Stajich J.E."/>
            <person name="Barry K."/>
            <person name="Grigoriev I.V."/>
            <person name="Crous P."/>
            <person name="Smith M.E."/>
        </authorList>
    </citation>
    <scope>NUCLEOTIDE SEQUENCE</scope>
    <source>
        <strain evidence="2">RSA 567</strain>
    </source>
</reference>
<dbReference type="InterPro" id="IPR040410">
    <property type="entry name" value="UPF0658_Golgi"/>
</dbReference>
<dbReference type="PANTHER" id="PTHR34391:SF1">
    <property type="entry name" value="UPF0658 GOLGI APPARATUS MEMBRANE PROTEIN C1952.10C-RELATED"/>
    <property type="match status" value="1"/>
</dbReference>
<feature type="transmembrane region" description="Helical" evidence="1">
    <location>
        <begin position="281"/>
        <end position="307"/>
    </location>
</feature>
<dbReference type="Proteomes" id="UP001151582">
    <property type="component" value="Unassembled WGS sequence"/>
</dbReference>
<accession>A0A9W8EAU5</accession>
<keyword evidence="1" id="KW-0472">Membrane</keyword>
<dbReference type="GO" id="GO:0005794">
    <property type="term" value="C:Golgi apparatus"/>
    <property type="evidence" value="ECO:0007669"/>
    <property type="project" value="TreeGrafter"/>
</dbReference>
<feature type="transmembrane region" description="Helical" evidence="1">
    <location>
        <begin position="252"/>
        <end position="274"/>
    </location>
</feature>
<dbReference type="EMBL" id="JANBQB010000679">
    <property type="protein sequence ID" value="KAJ1974266.1"/>
    <property type="molecule type" value="Genomic_DNA"/>
</dbReference>
<feature type="transmembrane region" description="Helical" evidence="1">
    <location>
        <begin position="43"/>
        <end position="64"/>
    </location>
</feature>
<feature type="transmembrane region" description="Helical" evidence="1">
    <location>
        <begin position="319"/>
        <end position="339"/>
    </location>
</feature>
<evidence type="ECO:0000313" key="2">
    <source>
        <dbReference type="EMBL" id="KAJ1974266.1"/>
    </source>
</evidence>